<gene>
    <name evidence="2" type="ORF">QFZ22_004916</name>
</gene>
<organism evidence="2 3">
    <name type="scientific">Streptomyces canus</name>
    <dbReference type="NCBI Taxonomy" id="58343"/>
    <lineage>
        <taxon>Bacteria</taxon>
        <taxon>Bacillati</taxon>
        <taxon>Actinomycetota</taxon>
        <taxon>Actinomycetes</taxon>
        <taxon>Kitasatosporales</taxon>
        <taxon>Streptomycetaceae</taxon>
        <taxon>Streptomyces</taxon>
        <taxon>Streptomyces aurantiacus group</taxon>
    </lineage>
</organism>
<dbReference type="Pfam" id="PF00561">
    <property type="entry name" value="Abhydrolase_1"/>
    <property type="match status" value="1"/>
</dbReference>
<dbReference type="RefSeq" id="WP_306978560.1">
    <property type="nucleotide sequence ID" value="NZ_JAUSZV010000005.1"/>
</dbReference>
<dbReference type="InterPro" id="IPR050266">
    <property type="entry name" value="AB_hydrolase_sf"/>
</dbReference>
<dbReference type="GO" id="GO:0016020">
    <property type="term" value="C:membrane"/>
    <property type="evidence" value="ECO:0007669"/>
    <property type="project" value="TreeGrafter"/>
</dbReference>
<evidence type="ECO:0000259" key="1">
    <source>
        <dbReference type="Pfam" id="PF00561"/>
    </source>
</evidence>
<dbReference type="InterPro" id="IPR029058">
    <property type="entry name" value="AB_hydrolase_fold"/>
</dbReference>
<evidence type="ECO:0000313" key="2">
    <source>
        <dbReference type="EMBL" id="MDQ0908931.1"/>
    </source>
</evidence>
<reference evidence="2" key="1">
    <citation type="submission" date="2023-07" db="EMBL/GenBank/DDBJ databases">
        <title>Comparative genomics of wheat-associated soil bacteria to identify genetic determinants of phenazine resistance.</title>
        <authorList>
            <person name="Mouncey N."/>
        </authorList>
    </citation>
    <scope>NUCLEOTIDE SEQUENCE</scope>
    <source>
        <strain evidence="2">V4I22</strain>
    </source>
</reference>
<comment type="caution">
    <text evidence="2">The sequence shown here is derived from an EMBL/GenBank/DDBJ whole genome shotgun (WGS) entry which is preliminary data.</text>
</comment>
<dbReference type="PRINTS" id="PR00111">
    <property type="entry name" value="ABHYDROLASE"/>
</dbReference>
<accession>A0AAW8FFK7</accession>
<evidence type="ECO:0000313" key="3">
    <source>
        <dbReference type="Proteomes" id="UP001234216"/>
    </source>
</evidence>
<dbReference type="PANTHER" id="PTHR43798">
    <property type="entry name" value="MONOACYLGLYCEROL LIPASE"/>
    <property type="match status" value="1"/>
</dbReference>
<dbReference type="SUPFAM" id="SSF53474">
    <property type="entry name" value="alpha/beta-Hydrolases"/>
    <property type="match status" value="1"/>
</dbReference>
<name>A0AAW8FFK7_9ACTN</name>
<dbReference type="GO" id="GO:0003824">
    <property type="term" value="F:catalytic activity"/>
    <property type="evidence" value="ECO:0007669"/>
    <property type="project" value="UniProtKB-ARBA"/>
</dbReference>
<dbReference type="EMBL" id="JAUSZV010000005">
    <property type="protein sequence ID" value="MDQ0908931.1"/>
    <property type="molecule type" value="Genomic_DNA"/>
</dbReference>
<dbReference type="Proteomes" id="UP001234216">
    <property type="component" value="Unassembled WGS sequence"/>
</dbReference>
<sequence>MRDSFPALETTVTGTGPGLLLAHGATGSIEGNFAPVLPALAAAHTVVAPNYPGSGGTPVAADPLDLDELTDAVVDSAVRRGVGRFAVLGFSLGTLVAVRAAVRHPERVTALVLTAGFTRPDDHLLGLLPDWRAQKPPALHPHIDLIPSLDITGDLAEVAAPTLVVATTADSMVLPVGSRALAAGIRGARYTEIDSDHVVMVERPEQWLEPVLDFLDRLSLPEGTLLSLPEGGLLSLPEGKDGESR</sequence>
<dbReference type="PANTHER" id="PTHR43798:SF33">
    <property type="entry name" value="HYDROLASE, PUTATIVE (AFU_ORTHOLOGUE AFUA_2G14860)-RELATED"/>
    <property type="match status" value="1"/>
</dbReference>
<dbReference type="AlphaFoldDB" id="A0AAW8FFK7"/>
<protein>
    <submittedName>
        <fullName evidence="2">Pimeloyl-ACP methyl ester carboxylesterase</fullName>
    </submittedName>
</protein>
<proteinExistence type="predicted"/>
<dbReference type="Gene3D" id="3.40.50.1820">
    <property type="entry name" value="alpha/beta hydrolase"/>
    <property type="match status" value="2"/>
</dbReference>
<feature type="domain" description="AB hydrolase-1" evidence="1">
    <location>
        <begin position="19"/>
        <end position="132"/>
    </location>
</feature>
<dbReference type="InterPro" id="IPR000073">
    <property type="entry name" value="AB_hydrolase_1"/>
</dbReference>